<dbReference type="PANTHER" id="PTHR21937">
    <property type="entry name" value="CCDC66 DOMAIN-CONTAINING PROTEIN"/>
    <property type="match status" value="1"/>
</dbReference>
<feature type="compositionally biased region" description="Polar residues" evidence="1">
    <location>
        <begin position="1103"/>
        <end position="1116"/>
    </location>
</feature>
<feature type="compositionally biased region" description="Low complexity" evidence="1">
    <location>
        <begin position="627"/>
        <end position="636"/>
    </location>
</feature>
<feature type="compositionally biased region" description="Basic and acidic residues" evidence="1">
    <location>
        <begin position="1117"/>
        <end position="1126"/>
    </location>
</feature>
<reference evidence="2" key="1">
    <citation type="thesis" date="2020" institute="ProQuest LLC" country="789 East Eisenhower Parkway, Ann Arbor, MI, USA">
        <title>Comparative Genomics and Chromosome Evolution.</title>
        <authorList>
            <person name="Mudd A.B."/>
        </authorList>
    </citation>
    <scope>NUCLEOTIDE SEQUENCE</scope>
    <source>
        <strain evidence="2">237g6f4</strain>
        <tissue evidence="2">Blood</tissue>
    </source>
</reference>
<dbReference type="PANTHER" id="PTHR21937:SF5">
    <property type="entry name" value="GENE 973-RELATED"/>
    <property type="match status" value="1"/>
</dbReference>
<dbReference type="InterPro" id="IPR031440">
    <property type="entry name" value="DUF4670"/>
</dbReference>
<feature type="compositionally biased region" description="Basic and acidic residues" evidence="1">
    <location>
        <begin position="992"/>
        <end position="1011"/>
    </location>
</feature>
<feature type="compositionally biased region" description="Basic and acidic residues" evidence="1">
    <location>
        <begin position="1216"/>
        <end position="1317"/>
    </location>
</feature>
<feature type="compositionally biased region" description="Polar residues" evidence="1">
    <location>
        <begin position="1013"/>
        <end position="1029"/>
    </location>
</feature>
<feature type="compositionally biased region" description="Basic and acidic residues" evidence="1">
    <location>
        <begin position="912"/>
        <end position="927"/>
    </location>
</feature>
<keyword evidence="3" id="KW-1185">Reference proteome</keyword>
<comment type="caution">
    <text evidence="2">The sequence shown here is derived from an EMBL/GenBank/DDBJ whole genome shotgun (WGS) entry which is preliminary data.</text>
</comment>
<name>A0AAV7AFY0_ENGPU</name>
<dbReference type="EMBL" id="WNYA01000008">
    <property type="protein sequence ID" value="KAG8558944.1"/>
    <property type="molecule type" value="Genomic_DNA"/>
</dbReference>
<feature type="compositionally biased region" description="Polar residues" evidence="1">
    <location>
        <begin position="928"/>
        <end position="940"/>
    </location>
</feature>
<sequence length="1454" mass="165909">MSTLSLLSRGNAQVVKTTQEKLVVHYEPEDYFNWKSRQDFHIRQFLGSRYTSNHIWAVPTHKTFSTRKGALVLYAEDLALPAWNVDRRVKKRQRYKRKNYRLELSTLQDLTGAILSYGRKQKDHIEPYWQPYLHFLNEEDVPCGRQIRPGYSPKRYLTRLFRTWDPNTVYKLQEAGSLRDSVQLQQLTASGDSGGRHPDLSSTPLKYHRLPVFTSLPYWSNADVCSTPGHCTPVEEESGNEEEKAYDKEILEIYGKSSTIPSAATLRKSSPERRESHVTRSSWKVKEHSNSHMQGEAQQTQSSGNDTMNSVTDHREKPPAPVDVSFLDENHAVHHGKPHTTFYGGPFAGRRKYPHSKQQRDYIEHLPEGAFLPPIPQSLVQETEVLKDTNTKVQEPLKLPRIIEEPIKIPQRKIRRQATDPPKELLIIPLLVRFENQKVHQDIHAGKDETINNQYLTSNNNEESAGGKSKNEEVFNEEQVEPLPTIDVPTAVAESRFKTLQMDIEWNLDAHPDGDLAPEAPSLGLLPPINGKKGPGNQSSMANLKAPNASNNASSINSKGLPTGIIRGSLPEELKECCKGSSVGSLIMGPDGEIVCLSLMGATRDADIPIRFDFIVEEEGEEESAGQEEQWSGSQQDSEKEQEDDNPPINPASSPDGMAVPPYRKQKKGKQKTSISETSSQGESGEEFGQTRFAEKKHKAHKGDVKNGQKKNNLYRLTEEKSDQSGEDMEERNSSTRSPEQGGKNYSAETEDREEASITSTDDSKDQNLEEEDTSDESTPPLKRYIQPPDGDMGSLPQDHTNNNKAPQTQVEASSRSTPDKEKLDSSIEQGSSSHAYTDKLNNNRHTTLTQDKKEHKLEKENVPARDQQEENKHGIDQQIKNVQEGDQLMKNEHKTQQRTRGEHLQPSPDAKTMEVELTEMKSHHESMSTGQGIVSQHESPGSEPLPPPTGQDQVHSKKTTQVTKDDGKQPNLKQKTSEIAKTLHPKSSGRSRNDSAILKDVEKVSSEGKENLPQQTEVTLEDSNTEKQPLTEEEELALLQEITNAVTKEPSKGKGKKKAKSEKTDKAQASPSKKVNQKAGAEQGKAVFVVGKPKNKKGENIISFSNKPSEQVPTEETNHEPHTVQEEIPEEEDNDSDQKSEDSYVVIEYHERTPTPPQAKDIHSESSDHISGDRAADKQPTDTLEVPNQSNEDEYAYSESSEMTSSSVRQRRSSRAREISEKAERRRLEVERKRREREEQLRLEKEQQERMDKMKEELEQEQLRRAEEIRLRKKQEEEEKQRQEQEKTRKMLLEQQTLERARQQQEEHRRKLQEIQRRKQQEELERIELERQRQKEQERLEAEERLRLLEMAAEEREEYLRKKREREEQARLEAEEKRLKAEEEARAIMEEAQRQAQLLAKQTAALEQQLQFHRGLMKESVGMDQTQGVSRPWVFSYYEFLELLGLPLPVEGE</sequence>
<feature type="region of interest" description="Disordered" evidence="1">
    <location>
        <begin position="531"/>
        <end position="557"/>
    </location>
</feature>
<feature type="compositionally biased region" description="Polar residues" evidence="1">
    <location>
        <begin position="452"/>
        <end position="463"/>
    </location>
</feature>
<feature type="compositionally biased region" description="Basic and acidic residues" evidence="1">
    <location>
        <begin position="851"/>
        <end position="876"/>
    </location>
</feature>
<feature type="compositionally biased region" description="Low complexity" evidence="1">
    <location>
        <begin position="1199"/>
        <end position="1209"/>
    </location>
</feature>
<feature type="region of interest" description="Disordered" evidence="1">
    <location>
        <begin position="264"/>
        <end position="318"/>
    </location>
</feature>
<protein>
    <submittedName>
        <fullName evidence="2">Uncharacterized protein</fullName>
    </submittedName>
</protein>
<evidence type="ECO:0000313" key="2">
    <source>
        <dbReference type="EMBL" id="KAG8558944.1"/>
    </source>
</evidence>
<feature type="compositionally biased region" description="Polar residues" evidence="1">
    <location>
        <begin position="291"/>
        <end position="311"/>
    </location>
</feature>
<feature type="region of interest" description="Disordered" evidence="1">
    <location>
        <begin position="452"/>
        <end position="474"/>
    </location>
</feature>
<gene>
    <name evidence="2" type="ORF">GDO81_017192</name>
</gene>
<feature type="compositionally biased region" description="Low complexity" evidence="1">
    <location>
        <begin position="542"/>
        <end position="557"/>
    </location>
</feature>
<feature type="compositionally biased region" description="Basic and acidic residues" evidence="1">
    <location>
        <begin position="1161"/>
        <end position="1181"/>
    </location>
</feature>
<feature type="compositionally biased region" description="Polar residues" evidence="1">
    <location>
        <begin position="827"/>
        <end position="850"/>
    </location>
</feature>
<dbReference type="Proteomes" id="UP000824782">
    <property type="component" value="Unassembled WGS sequence"/>
</dbReference>
<accession>A0AAV7AFY0</accession>
<feature type="region of interest" description="Disordered" evidence="1">
    <location>
        <begin position="619"/>
        <end position="1317"/>
    </location>
</feature>
<evidence type="ECO:0000256" key="1">
    <source>
        <dbReference type="SAM" id="MobiDB-lite"/>
    </source>
</evidence>
<organism evidence="2 3">
    <name type="scientific">Engystomops pustulosus</name>
    <name type="common">Tungara frog</name>
    <name type="synonym">Physalaemus pustulosus</name>
    <dbReference type="NCBI Taxonomy" id="76066"/>
    <lineage>
        <taxon>Eukaryota</taxon>
        <taxon>Metazoa</taxon>
        <taxon>Chordata</taxon>
        <taxon>Craniata</taxon>
        <taxon>Vertebrata</taxon>
        <taxon>Euteleostomi</taxon>
        <taxon>Amphibia</taxon>
        <taxon>Batrachia</taxon>
        <taxon>Anura</taxon>
        <taxon>Neobatrachia</taxon>
        <taxon>Hyloidea</taxon>
        <taxon>Leptodactylidae</taxon>
        <taxon>Leiuperinae</taxon>
        <taxon>Engystomops</taxon>
    </lineage>
</organism>
<feature type="compositionally biased region" description="Polar residues" evidence="1">
    <location>
        <begin position="798"/>
        <end position="817"/>
    </location>
</feature>
<feature type="compositionally biased region" description="Low complexity" evidence="1">
    <location>
        <begin position="673"/>
        <end position="691"/>
    </location>
</feature>
<dbReference type="Pfam" id="PF15709">
    <property type="entry name" value="DUF4670"/>
    <property type="match status" value="1"/>
</dbReference>
<feature type="compositionally biased region" description="Basic and acidic residues" evidence="1">
    <location>
        <begin position="1137"/>
        <end position="1154"/>
    </location>
</feature>
<feature type="compositionally biased region" description="Basic and acidic residues" evidence="1">
    <location>
        <begin position="888"/>
        <end position="904"/>
    </location>
</feature>
<feature type="compositionally biased region" description="Basic and acidic residues" evidence="1">
    <location>
        <begin position="269"/>
        <end position="290"/>
    </location>
</feature>
<proteinExistence type="predicted"/>
<evidence type="ECO:0000313" key="3">
    <source>
        <dbReference type="Proteomes" id="UP000824782"/>
    </source>
</evidence>